<reference evidence="2" key="1">
    <citation type="submission" date="2006-05" db="EMBL/GenBank/DDBJ databases">
        <title>Complete sequence of chromosome 2 of Burkholderia cenocepacia AU 1054.</title>
        <authorList>
            <consortium name="US DOE Joint Genome Institute"/>
            <person name="Copeland A."/>
            <person name="Lucas S."/>
            <person name="Lapidus A."/>
            <person name="Barry K."/>
            <person name="Detter J.C."/>
            <person name="Glavina del Rio T."/>
            <person name="Hammon N."/>
            <person name="Israni S."/>
            <person name="Dalin E."/>
            <person name="Tice H."/>
            <person name="Pitluck S."/>
            <person name="Chain P."/>
            <person name="Malfatti S."/>
            <person name="Shin M."/>
            <person name="Vergez L."/>
            <person name="Schmutz J."/>
            <person name="Larimer F."/>
            <person name="Land M."/>
            <person name="Hauser L."/>
            <person name="Kyrpides N."/>
            <person name="Lykidis A."/>
            <person name="LiPuma J.J."/>
            <person name="Konstantinidis K."/>
            <person name="Tiedje J.M."/>
            <person name="Richardson P."/>
        </authorList>
    </citation>
    <scope>NUCLEOTIDE SEQUENCE [LARGE SCALE GENOMIC DNA]</scope>
    <source>
        <strain evidence="2">AU 1054</strain>
    </source>
</reference>
<dbReference type="AlphaFoldDB" id="A0A0H2XWU0"/>
<dbReference type="HOGENOM" id="CLU_2367374_0_0_4"/>
<evidence type="ECO:0000313" key="2">
    <source>
        <dbReference type="EMBL" id="ABF78703.1"/>
    </source>
</evidence>
<keyword evidence="1" id="KW-0812">Transmembrane</keyword>
<proteinExistence type="predicted"/>
<feature type="transmembrane region" description="Helical" evidence="1">
    <location>
        <begin position="68"/>
        <end position="88"/>
    </location>
</feature>
<dbReference type="EMBL" id="CP000379">
    <property type="protein sequence ID" value="ABF78703.1"/>
    <property type="molecule type" value="Genomic_DNA"/>
</dbReference>
<protein>
    <submittedName>
        <fullName evidence="2">Uncharacterized protein</fullName>
    </submittedName>
</protein>
<name>A0A0H2XWU0_BURO1</name>
<evidence type="ECO:0000256" key="1">
    <source>
        <dbReference type="SAM" id="Phobius"/>
    </source>
</evidence>
<accession>A0A0H2XWU0</accession>
<gene>
    <name evidence="2" type="ordered locus">Bcen_3811</name>
</gene>
<organism evidence="2">
    <name type="scientific">Burkholderia orbicola (strain AU 1054)</name>
    <dbReference type="NCBI Taxonomy" id="331271"/>
    <lineage>
        <taxon>Bacteria</taxon>
        <taxon>Pseudomonadati</taxon>
        <taxon>Pseudomonadota</taxon>
        <taxon>Betaproteobacteria</taxon>
        <taxon>Burkholderiales</taxon>
        <taxon>Burkholderiaceae</taxon>
        <taxon>Burkholderia</taxon>
        <taxon>Burkholderia cepacia complex</taxon>
        <taxon>Burkholderia orbicola</taxon>
    </lineage>
</organism>
<sequence length="95" mass="10879">MTPETERKLLRHGVQIIPLFLGLYAADSLWDAYRNGGILECHQARMHPMTCRWITPDMGEHFQRLLASHWHVLGLSILLSLLLAYVMAPARPPHP</sequence>
<keyword evidence="1" id="KW-0472">Membrane</keyword>
<keyword evidence="1" id="KW-1133">Transmembrane helix</keyword>